<keyword evidence="2" id="KW-1185">Reference proteome</keyword>
<organism evidence="1 2">
    <name type="scientific">Plakobranchus ocellatus</name>
    <dbReference type="NCBI Taxonomy" id="259542"/>
    <lineage>
        <taxon>Eukaryota</taxon>
        <taxon>Metazoa</taxon>
        <taxon>Spiralia</taxon>
        <taxon>Lophotrochozoa</taxon>
        <taxon>Mollusca</taxon>
        <taxon>Gastropoda</taxon>
        <taxon>Heterobranchia</taxon>
        <taxon>Euthyneura</taxon>
        <taxon>Panpulmonata</taxon>
        <taxon>Sacoglossa</taxon>
        <taxon>Placobranchoidea</taxon>
        <taxon>Plakobranchidae</taxon>
        <taxon>Plakobranchus</taxon>
    </lineage>
</organism>
<dbReference type="AlphaFoldDB" id="A0AAV4A247"/>
<dbReference type="Proteomes" id="UP000735302">
    <property type="component" value="Unassembled WGS sequence"/>
</dbReference>
<name>A0AAV4A247_9GAST</name>
<dbReference type="EMBL" id="BLXT01003182">
    <property type="protein sequence ID" value="GFO00962.1"/>
    <property type="molecule type" value="Genomic_DNA"/>
</dbReference>
<evidence type="ECO:0000313" key="2">
    <source>
        <dbReference type="Proteomes" id="UP000735302"/>
    </source>
</evidence>
<comment type="caution">
    <text evidence="1">The sequence shown here is derived from an EMBL/GenBank/DDBJ whole genome shotgun (WGS) entry which is preliminary data.</text>
</comment>
<protein>
    <submittedName>
        <fullName evidence="1">Uncharacterized protein</fullName>
    </submittedName>
</protein>
<sequence length="124" mass="13196">MWPCSAPGSPLFSLKQCWSSQSTWGGRYQALRGVGSVKSHQHSCCFGAPLYLSSPGCRLRKGQHSCCGPPLHMQGKGTYAGSCERGPSPGRPGAVFRSLSSFRGGGYGSGFSGRDHGLRCEARR</sequence>
<accession>A0AAV4A247</accession>
<reference evidence="1 2" key="1">
    <citation type="journal article" date="2021" name="Elife">
        <title>Chloroplast acquisition without the gene transfer in kleptoplastic sea slugs, Plakobranchus ocellatus.</title>
        <authorList>
            <person name="Maeda T."/>
            <person name="Takahashi S."/>
            <person name="Yoshida T."/>
            <person name="Shimamura S."/>
            <person name="Takaki Y."/>
            <person name="Nagai Y."/>
            <person name="Toyoda A."/>
            <person name="Suzuki Y."/>
            <person name="Arimoto A."/>
            <person name="Ishii H."/>
            <person name="Satoh N."/>
            <person name="Nishiyama T."/>
            <person name="Hasebe M."/>
            <person name="Maruyama T."/>
            <person name="Minagawa J."/>
            <person name="Obokata J."/>
            <person name="Shigenobu S."/>
        </authorList>
    </citation>
    <scope>NUCLEOTIDE SEQUENCE [LARGE SCALE GENOMIC DNA]</scope>
</reference>
<gene>
    <name evidence="1" type="ORF">PoB_002746700</name>
</gene>
<proteinExistence type="predicted"/>
<evidence type="ECO:0000313" key="1">
    <source>
        <dbReference type="EMBL" id="GFO00962.1"/>
    </source>
</evidence>